<proteinExistence type="predicted"/>
<reference evidence="1 2" key="1">
    <citation type="submission" date="2020-08" db="EMBL/GenBank/DDBJ databases">
        <title>Genomic Encyclopedia of Type Strains, Phase IV (KMG-IV): sequencing the most valuable type-strain genomes for metagenomic binning, comparative biology and taxonomic classification.</title>
        <authorList>
            <person name="Goeker M."/>
        </authorList>
    </citation>
    <scope>NUCLEOTIDE SEQUENCE [LARGE SCALE GENOMIC DNA]</scope>
    <source>
        <strain evidence="1 2">DSM 45385</strain>
    </source>
</reference>
<sequence length="58" mass="6521">MRPQLAEHRSDFVDLSLLSHPDLDRLGDTVLAQALRELLEPDLEEGEGFARFDNSTAL</sequence>
<accession>A0A7W7ZXU3</accession>
<name>A0A7W7ZXU3_9ACTN</name>
<dbReference type="RefSeq" id="WP_184958929.1">
    <property type="nucleotide sequence ID" value="NZ_JACHIN010000001.1"/>
</dbReference>
<protein>
    <submittedName>
        <fullName evidence="1">Uncharacterized protein YegL</fullName>
    </submittedName>
</protein>
<dbReference type="AlphaFoldDB" id="A0A7W7ZXU3"/>
<keyword evidence="2" id="KW-1185">Reference proteome</keyword>
<evidence type="ECO:0000313" key="1">
    <source>
        <dbReference type="EMBL" id="MBB5075779.1"/>
    </source>
</evidence>
<comment type="caution">
    <text evidence="1">The sequence shown here is derived from an EMBL/GenBank/DDBJ whole genome shotgun (WGS) entry which is preliminary data.</text>
</comment>
<evidence type="ECO:0000313" key="2">
    <source>
        <dbReference type="Proteomes" id="UP000568380"/>
    </source>
</evidence>
<dbReference type="EMBL" id="JACHIN010000001">
    <property type="protein sequence ID" value="MBB5075779.1"/>
    <property type="molecule type" value="Genomic_DNA"/>
</dbReference>
<organism evidence="1 2">
    <name type="scientific">Nonomuraea endophytica</name>
    <dbReference type="NCBI Taxonomy" id="714136"/>
    <lineage>
        <taxon>Bacteria</taxon>
        <taxon>Bacillati</taxon>
        <taxon>Actinomycetota</taxon>
        <taxon>Actinomycetes</taxon>
        <taxon>Streptosporangiales</taxon>
        <taxon>Streptosporangiaceae</taxon>
        <taxon>Nonomuraea</taxon>
    </lineage>
</organism>
<gene>
    <name evidence="1" type="ORF">HNR40_001225</name>
</gene>
<dbReference type="Proteomes" id="UP000568380">
    <property type="component" value="Unassembled WGS sequence"/>
</dbReference>